<reference evidence="1" key="1">
    <citation type="submission" date="2020-08" db="EMBL/GenBank/DDBJ databases">
        <title>Multicomponent nature underlies the extraordinary mechanical properties of spider dragline silk.</title>
        <authorList>
            <person name="Kono N."/>
            <person name="Nakamura H."/>
            <person name="Mori M."/>
            <person name="Yoshida Y."/>
            <person name="Ohtoshi R."/>
            <person name="Malay A.D."/>
            <person name="Moran D.A.P."/>
            <person name="Tomita M."/>
            <person name="Numata K."/>
            <person name="Arakawa K."/>
        </authorList>
    </citation>
    <scope>NUCLEOTIDE SEQUENCE</scope>
</reference>
<organism evidence="1 2">
    <name type="scientific">Nephila pilipes</name>
    <name type="common">Giant wood spider</name>
    <name type="synonym">Nephila maculata</name>
    <dbReference type="NCBI Taxonomy" id="299642"/>
    <lineage>
        <taxon>Eukaryota</taxon>
        <taxon>Metazoa</taxon>
        <taxon>Ecdysozoa</taxon>
        <taxon>Arthropoda</taxon>
        <taxon>Chelicerata</taxon>
        <taxon>Arachnida</taxon>
        <taxon>Araneae</taxon>
        <taxon>Araneomorphae</taxon>
        <taxon>Entelegynae</taxon>
        <taxon>Araneoidea</taxon>
        <taxon>Nephilidae</taxon>
        <taxon>Nephila</taxon>
    </lineage>
</organism>
<proteinExistence type="predicted"/>
<keyword evidence="2" id="KW-1185">Reference proteome</keyword>
<evidence type="ECO:0000313" key="1">
    <source>
        <dbReference type="EMBL" id="GFU10268.1"/>
    </source>
</evidence>
<sequence length="114" mass="12443">MGILFPIGNSKKSSAPVSKSILTGSKKSYNIMFAGISKFEISIFVTGNKSGILGTIKNIIQQKKDVSPFAIKVHIFFLISTAQPERPEIGMLHLTQQICKIGCHITHAATVKDR</sequence>
<dbReference type="Proteomes" id="UP000887013">
    <property type="component" value="Unassembled WGS sequence"/>
</dbReference>
<accession>A0A8X6UHD5</accession>
<name>A0A8X6UHD5_NEPPI</name>
<dbReference type="EMBL" id="BMAW01124957">
    <property type="protein sequence ID" value="GFU10268.1"/>
    <property type="molecule type" value="Genomic_DNA"/>
</dbReference>
<gene>
    <name evidence="1" type="ORF">NPIL_37011</name>
</gene>
<protein>
    <submittedName>
        <fullName evidence="1">Uncharacterized protein</fullName>
    </submittedName>
</protein>
<comment type="caution">
    <text evidence="1">The sequence shown here is derived from an EMBL/GenBank/DDBJ whole genome shotgun (WGS) entry which is preliminary data.</text>
</comment>
<evidence type="ECO:0000313" key="2">
    <source>
        <dbReference type="Proteomes" id="UP000887013"/>
    </source>
</evidence>
<dbReference type="AlphaFoldDB" id="A0A8X6UHD5"/>